<feature type="transmembrane region" description="Helical" evidence="8">
    <location>
        <begin position="404"/>
        <end position="422"/>
    </location>
</feature>
<sequence>MTTMFQARLYQRLARHPWWSLALLYLLVSAIGLGMRMPWPADEPRFALNGLEMWVTGHWWLPHRGGELYPDKPPIFMWLSGLATGVSGDIRIGFALPSLVAGVVTLALSVDLIRRLHGKRVAFIAGLWLIATLQFVLQARTAQIDMLVTAFIMLGCWGLLRHALLDDGVRYFHLGCFAMGLGIITKGVGFLPLLMLPFWLLAMRRASRWRSGGQRAGQLSWRELLIGLCWLLAAPLVWVGPMLVMSLLSADPELAAYRDNILLKQTAERYADSWHHLKPWHYFLTQVIPWAWMPLLLTLPWWPKALATRLWRRDLRVWLPLSGAVLIVVFFSLSPGKRGVYLLPALPLLVVGLAPLLPGLSRKRHVAWLAFVLCAGLAGIFLGAALLGAAGLPALTRLAEQEGLVPWGWWGLLGGAGVALCAGWKPRGGLLALGSWLVVFWVLWGTWGARLMDPVRNPAALMAQVAEQSDHQALAIPDFREQYLLQARQPLWHFGYKTSEADQFSRLYAWLQAAPQHRWALMTPGMLKRHACLEATQAITLSEPDEHWALLPGGAALACRGDADAAPMYLAPTSVSDEAARLIGLPGRHDVMTEDRP</sequence>
<dbReference type="InterPro" id="IPR050297">
    <property type="entry name" value="LipidA_mod_glycosyltrf_83"/>
</dbReference>
<dbReference type="GO" id="GO:0016757">
    <property type="term" value="F:glycosyltransferase activity"/>
    <property type="evidence" value="ECO:0007669"/>
    <property type="project" value="UniProtKB-KW"/>
</dbReference>
<feature type="transmembrane region" description="Helical" evidence="8">
    <location>
        <begin position="315"/>
        <end position="333"/>
    </location>
</feature>
<feature type="transmembrane region" description="Helical" evidence="8">
    <location>
        <begin position="171"/>
        <end position="203"/>
    </location>
</feature>
<dbReference type="EC" id="2.4.-.-" evidence="10"/>
<evidence type="ECO:0000256" key="2">
    <source>
        <dbReference type="ARBA" id="ARBA00022475"/>
    </source>
</evidence>
<keyword evidence="7 8" id="KW-0472">Membrane</keyword>
<dbReference type="PANTHER" id="PTHR33908">
    <property type="entry name" value="MANNOSYLTRANSFERASE YKCB-RELATED"/>
    <property type="match status" value="1"/>
</dbReference>
<protein>
    <submittedName>
        <fullName evidence="10">Glycosyltransferase family 39 protein</fullName>
        <ecNumber evidence="10">2.4.-.-</ecNumber>
    </submittedName>
</protein>
<feature type="transmembrane region" description="Helical" evidence="8">
    <location>
        <begin position="339"/>
        <end position="360"/>
    </location>
</feature>
<evidence type="ECO:0000256" key="6">
    <source>
        <dbReference type="ARBA" id="ARBA00022989"/>
    </source>
</evidence>
<comment type="subcellular location">
    <subcellularLocation>
        <location evidence="1">Cell membrane</location>
        <topology evidence="1">Multi-pass membrane protein</topology>
    </subcellularLocation>
</comment>
<evidence type="ECO:0000256" key="1">
    <source>
        <dbReference type="ARBA" id="ARBA00004651"/>
    </source>
</evidence>
<evidence type="ECO:0000256" key="5">
    <source>
        <dbReference type="ARBA" id="ARBA00022692"/>
    </source>
</evidence>
<evidence type="ECO:0000256" key="8">
    <source>
        <dbReference type="SAM" id="Phobius"/>
    </source>
</evidence>
<evidence type="ECO:0000256" key="7">
    <source>
        <dbReference type="ARBA" id="ARBA00023136"/>
    </source>
</evidence>
<feature type="transmembrane region" description="Helical" evidence="8">
    <location>
        <begin position="280"/>
        <end position="303"/>
    </location>
</feature>
<name>A0ABU9GDE8_COBMA</name>
<keyword evidence="2" id="KW-1003">Cell membrane</keyword>
<evidence type="ECO:0000256" key="4">
    <source>
        <dbReference type="ARBA" id="ARBA00022679"/>
    </source>
</evidence>
<feature type="transmembrane region" description="Helical" evidence="8">
    <location>
        <begin position="18"/>
        <end position="35"/>
    </location>
</feature>
<gene>
    <name evidence="10" type="ORF">V6243_06665</name>
</gene>
<keyword evidence="4 10" id="KW-0808">Transferase</keyword>
<keyword evidence="11" id="KW-1185">Reference proteome</keyword>
<accession>A0ABU9GDE8</accession>
<dbReference type="Pfam" id="PF13231">
    <property type="entry name" value="PMT_2"/>
    <property type="match status" value="1"/>
</dbReference>
<evidence type="ECO:0000313" key="11">
    <source>
        <dbReference type="Proteomes" id="UP001378242"/>
    </source>
</evidence>
<dbReference type="PANTHER" id="PTHR33908:SF3">
    <property type="entry name" value="UNDECAPRENYL PHOSPHATE-ALPHA-4-AMINO-4-DEOXY-L-ARABINOSE ARABINOSYL TRANSFERASE"/>
    <property type="match status" value="1"/>
</dbReference>
<keyword evidence="5 8" id="KW-0812">Transmembrane</keyword>
<keyword evidence="6 8" id="KW-1133">Transmembrane helix</keyword>
<dbReference type="Proteomes" id="UP001378242">
    <property type="component" value="Unassembled WGS sequence"/>
</dbReference>
<dbReference type="RefSeq" id="WP_341542186.1">
    <property type="nucleotide sequence ID" value="NZ_JBAKAP010000005.1"/>
</dbReference>
<organism evidence="10 11">
    <name type="scientific">Cobetia marina</name>
    <name type="common">Deleya marina</name>
    <dbReference type="NCBI Taxonomy" id="28258"/>
    <lineage>
        <taxon>Bacteria</taxon>
        <taxon>Pseudomonadati</taxon>
        <taxon>Pseudomonadota</taxon>
        <taxon>Gammaproteobacteria</taxon>
        <taxon>Oceanospirillales</taxon>
        <taxon>Halomonadaceae</taxon>
        <taxon>Cobetia</taxon>
    </lineage>
</organism>
<feature type="transmembrane region" description="Helical" evidence="8">
    <location>
        <begin position="94"/>
        <end position="114"/>
    </location>
</feature>
<feature type="domain" description="Glycosyltransferase RgtA/B/C/D-like" evidence="9">
    <location>
        <begin position="71"/>
        <end position="209"/>
    </location>
</feature>
<evidence type="ECO:0000256" key="3">
    <source>
        <dbReference type="ARBA" id="ARBA00022676"/>
    </source>
</evidence>
<dbReference type="EMBL" id="JBAKAP010000005">
    <property type="protein sequence ID" value="MEL0616510.1"/>
    <property type="molecule type" value="Genomic_DNA"/>
</dbReference>
<keyword evidence="3 10" id="KW-0328">Glycosyltransferase</keyword>
<feature type="transmembrane region" description="Helical" evidence="8">
    <location>
        <begin position="144"/>
        <end position="165"/>
    </location>
</feature>
<feature type="transmembrane region" description="Helical" evidence="8">
    <location>
        <begin position="224"/>
        <end position="248"/>
    </location>
</feature>
<proteinExistence type="predicted"/>
<evidence type="ECO:0000259" key="9">
    <source>
        <dbReference type="Pfam" id="PF13231"/>
    </source>
</evidence>
<feature type="transmembrane region" description="Helical" evidence="8">
    <location>
        <begin position="429"/>
        <end position="447"/>
    </location>
</feature>
<feature type="transmembrane region" description="Helical" evidence="8">
    <location>
        <begin position="367"/>
        <end position="392"/>
    </location>
</feature>
<comment type="caution">
    <text evidence="10">The sequence shown here is derived from an EMBL/GenBank/DDBJ whole genome shotgun (WGS) entry which is preliminary data.</text>
</comment>
<dbReference type="InterPro" id="IPR038731">
    <property type="entry name" value="RgtA/B/C-like"/>
</dbReference>
<reference evidence="10 11" key="1">
    <citation type="submission" date="2024-02" db="EMBL/GenBank/DDBJ databases">
        <title>Bacteria isolated from the canopy kelp, Nereocystis luetkeana.</title>
        <authorList>
            <person name="Pfister C.A."/>
            <person name="Younker I.T."/>
            <person name="Light S.H."/>
        </authorList>
    </citation>
    <scope>NUCLEOTIDE SEQUENCE [LARGE SCALE GENOMIC DNA]</scope>
    <source>
        <strain evidence="10 11">TI.5.07</strain>
    </source>
</reference>
<evidence type="ECO:0000313" key="10">
    <source>
        <dbReference type="EMBL" id="MEL0616510.1"/>
    </source>
</evidence>